<evidence type="ECO:0008006" key="3">
    <source>
        <dbReference type="Google" id="ProtNLM"/>
    </source>
</evidence>
<evidence type="ECO:0000313" key="2">
    <source>
        <dbReference type="Proteomes" id="UP001410795"/>
    </source>
</evidence>
<comment type="caution">
    <text evidence="1">The sequence shown here is derived from an EMBL/GenBank/DDBJ whole genome shotgun (WGS) entry which is preliminary data.</text>
</comment>
<keyword evidence="2" id="KW-1185">Reference proteome</keyword>
<proteinExistence type="predicted"/>
<evidence type="ECO:0000313" key="1">
    <source>
        <dbReference type="EMBL" id="GAA3664532.1"/>
    </source>
</evidence>
<name>A0ABP7BPM7_9MICO</name>
<reference evidence="2" key="1">
    <citation type="journal article" date="2019" name="Int. J. Syst. Evol. Microbiol.">
        <title>The Global Catalogue of Microorganisms (GCM) 10K type strain sequencing project: providing services to taxonomists for standard genome sequencing and annotation.</title>
        <authorList>
            <consortium name="The Broad Institute Genomics Platform"/>
            <consortium name="The Broad Institute Genome Sequencing Center for Infectious Disease"/>
            <person name="Wu L."/>
            <person name="Ma J."/>
        </authorList>
    </citation>
    <scope>NUCLEOTIDE SEQUENCE [LARGE SCALE GENOMIC DNA]</scope>
    <source>
        <strain evidence="2">JCM 16546</strain>
    </source>
</reference>
<dbReference type="EMBL" id="BAAAYV010000016">
    <property type="protein sequence ID" value="GAA3664532.1"/>
    <property type="molecule type" value="Genomic_DNA"/>
</dbReference>
<dbReference type="RefSeq" id="WP_221857774.1">
    <property type="nucleotide sequence ID" value="NZ_BAAAYV010000016.1"/>
</dbReference>
<dbReference type="Proteomes" id="UP001410795">
    <property type="component" value="Unassembled WGS sequence"/>
</dbReference>
<gene>
    <name evidence="1" type="ORF">GCM10022202_28220</name>
</gene>
<protein>
    <recommendedName>
        <fullName evidence="3">Glyoxalase</fullName>
    </recommendedName>
</protein>
<accession>A0ABP7BPM7</accession>
<organism evidence="1 2">
    <name type="scientific">Microbacterium marinilacus</name>
    <dbReference type="NCBI Taxonomy" id="415209"/>
    <lineage>
        <taxon>Bacteria</taxon>
        <taxon>Bacillati</taxon>
        <taxon>Actinomycetota</taxon>
        <taxon>Actinomycetes</taxon>
        <taxon>Micrococcales</taxon>
        <taxon>Microbacteriaceae</taxon>
        <taxon>Microbacterium</taxon>
    </lineage>
</organism>
<sequence length="53" mass="5450">MIAGHVYVPPADIDEFIADAQATYPVGAANPGNRLLSFAIHDAAAGAVTVLEK</sequence>